<accession>A0A1Q3CEZ1</accession>
<keyword evidence="6" id="KW-1185">Reference proteome</keyword>
<organism evidence="5 6">
    <name type="scientific">Cephalotus follicularis</name>
    <name type="common">Albany pitcher plant</name>
    <dbReference type="NCBI Taxonomy" id="3775"/>
    <lineage>
        <taxon>Eukaryota</taxon>
        <taxon>Viridiplantae</taxon>
        <taxon>Streptophyta</taxon>
        <taxon>Embryophyta</taxon>
        <taxon>Tracheophyta</taxon>
        <taxon>Spermatophyta</taxon>
        <taxon>Magnoliopsida</taxon>
        <taxon>eudicotyledons</taxon>
        <taxon>Gunneridae</taxon>
        <taxon>Pentapetalae</taxon>
        <taxon>rosids</taxon>
        <taxon>fabids</taxon>
        <taxon>Oxalidales</taxon>
        <taxon>Cephalotaceae</taxon>
        <taxon>Cephalotus</taxon>
    </lineage>
</organism>
<dbReference type="InParanoid" id="A0A1Q3CEZ1"/>
<reference evidence="6" key="1">
    <citation type="submission" date="2016-04" db="EMBL/GenBank/DDBJ databases">
        <title>Cephalotus genome sequencing.</title>
        <authorList>
            <person name="Fukushima K."/>
            <person name="Hasebe M."/>
            <person name="Fang X."/>
        </authorList>
    </citation>
    <scope>NUCLEOTIDE SEQUENCE [LARGE SCALE GENOMIC DNA]</scope>
    <source>
        <strain evidence="6">cv. St1</strain>
    </source>
</reference>
<gene>
    <name evidence="5" type="ORF">CFOL_v3_22240</name>
</gene>
<sequence length="212" mass="22623">MCSHISSDSGGGGGGGDQYLKKQKKQRMRRRGPGVAELEKILREQENANTIKDKEIIIRSKFEGVSSCMLKPLPHSSSYRPRSSAITLSNSSLPFDLNCTALISPPPPSPLPKTSLYGNGSSNKCTLLGGGSANGDHNGLHIGGPGQALLPTAWGTCESSNNGKYPKFSSGVSIHVQSLNGSNQKIPSTPPLPKKHCQYSYTTVRDKITVFI</sequence>
<protein>
    <submittedName>
        <fullName evidence="5">Uncharacterized protein</fullName>
    </submittedName>
</protein>
<evidence type="ECO:0000256" key="1">
    <source>
        <dbReference type="ARBA" id="ARBA00022491"/>
    </source>
</evidence>
<comment type="caution">
    <text evidence="5">The sequence shown here is derived from an EMBL/GenBank/DDBJ whole genome shotgun (WGS) entry which is preliminary data.</text>
</comment>
<dbReference type="AlphaFoldDB" id="A0A1Q3CEZ1"/>
<evidence type="ECO:0000256" key="3">
    <source>
        <dbReference type="ARBA" id="ARBA00023163"/>
    </source>
</evidence>
<evidence type="ECO:0000313" key="6">
    <source>
        <dbReference type="Proteomes" id="UP000187406"/>
    </source>
</evidence>
<evidence type="ECO:0000256" key="4">
    <source>
        <dbReference type="SAM" id="MobiDB-lite"/>
    </source>
</evidence>
<dbReference type="EMBL" id="BDDD01001860">
    <property type="protein sequence ID" value="GAV78775.1"/>
    <property type="molecule type" value="Genomic_DNA"/>
</dbReference>
<dbReference type="PANTHER" id="PTHR33388:SF19">
    <property type="entry name" value="SPOROCYTELESS-LIKE EAR-CONTAINING PROTEIN"/>
    <property type="match status" value="1"/>
</dbReference>
<dbReference type="GO" id="GO:0003700">
    <property type="term" value="F:DNA-binding transcription factor activity"/>
    <property type="evidence" value="ECO:0007669"/>
    <property type="project" value="InterPro"/>
</dbReference>
<dbReference type="OrthoDB" id="1189784at2759"/>
<feature type="compositionally biased region" description="Basic residues" evidence="4">
    <location>
        <begin position="21"/>
        <end position="32"/>
    </location>
</feature>
<proteinExistence type="predicted"/>
<keyword evidence="1" id="KW-0678">Repressor</keyword>
<keyword evidence="3" id="KW-0804">Transcription</keyword>
<feature type="region of interest" description="Disordered" evidence="4">
    <location>
        <begin position="1"/>
        <end position="35"/>
    </location>
</feature>
<dbReference type="PANTHER" id="PTHR33388">
    <property type="entry name" value="OS01G0212500 PROTEIN"/>
    <property type="match status" value="1"/>
</dbReference>
<dbReference type="Proteomes" id="UP000187406">
    <property type="component" value="Unassembled WGS sequence"/>
</dbReference>
<dbReference type="InterPro" id="IPR040356">
    <property type="entry name" value="SPEAR"/>
</dbReference>
<evidence type="ECO:0000256" key="2">
    <source>
        <dbReference type="ARBA" id="ARBA00023015"/>
    </source>
</evidence>
<name>A0A1Q3CEZ1_CEPFO</name>
<evidence type="ECO:0000313" key="5">
    <source>
        <dbReference type="EMBL" id="GAV78775.1"/>
    </source>
</evidence>
<keyword evidence="2" id="KW-0805">Transcription regulation</keyword>